<evidence type="ECO:0000259" key="6">
    <source>
        <dbReference type="PROSITE" id="PS50089"/>
    </source>
</evidence>
<feature type="region of interest" description="Disordered" evidence="5">
    <location>
        <begin position="563"/>
        <end position="601"/>
    </location>
</feature>
<evidence type="ECO:0000256" key="2">
    <source>
        <dbReference type="ARBA" id="ARBA00022771"/>
    </source>
</evidence>
<evidence type="ECO:0000313" key="8">
    <source>
        <dbReference type="Proteomes" id="UP001195483"/>
    </source>
</evidence>
<feature type="compositionally biased region" description="Polar residues" evidence="5">
    <location>
        <begin position="580"/>
        <end position="601"/>
    </location>
</feature>
<organism evidence="7 8">
    <name type="scientific">Potamilus streckersoni</name>
    <dbReference type="NCBI Taxonomy" id="2493646"/>
    <lineage>
        <taxon>Eukaryota</taxon>
        <taxon>Metazoa</taxon>
        <taxon>Spiralia</taxon>
        <taxon>Lophotrochozoa</taxon>
        <taxon>Mollusca</taxon>
        <taxon>Bivalvia</taxon>
        <taxon>Autobranchia</taxon>
        <taxon>Heteroconchia</taxon>
        <taxon>Palaeoheterodonta</taxon>
        <taxon>Unionida</taxon>
        <taxon>Unionoidea</taxon>
        <taxon>Unionidae</taxon>
        <taxon>Ambleminae</taxon>
        <taxon>Lampsilini</taxon>
        <taxon>Potamilus</taxon>
    </lineage>
</organism>
<gene>
    <name evidence="7" type="ORF">CHS0354_016019</name>
</gene>
<feature type="compositionally biased region" description="Basic and acidic residues" evidence="5">
    <location>
        <begin position="665"/>
        <end position="676"/>
    </location>
</feature>
<reference evidence="7" key="2">
    <citation type="journal article" date="2021" name="Genome Biol. Evol.">
        <title>Developing a high-quality reference genome for a parasitic bivalve with doubly uniparental inheritance (Bivalvia: Unionida).</title>
        <authorList>
            <person name="Smith C.H."/>
        </authorList>
    </citation>
    <scope>NUCLEOTIDE SEQUENCE</scope>
    <source>
        <strain evidence="7">CHS0354</strain>
        <tissue evidence="7">Mantle</tissue>
    </source>
</reference>
<dbReference type="PANTHER" id="PTHR45931:SF3">
    <property type="entry name" value="RING ZINC FINGER-CONTAINING PROTEIN"/>
    <property type="match status" value="1"/>
</dbReference>
<dbReference type="GO" id="GO:0005634">
    <property type="term" value="C:nucleus"/>
    <property type="evidence" value="ECO:0007669"/>
    <property type="project" value="TreeGrafter"/>
</dbReference>
<dbReference type="EMBL" id="JAEAOA010001001">
    <property type="protein sequence ID" value="KAK3576196.1"/>
    <property type="molecule type" value="Genomic_DNA"/>
</dbReference>
<feature type="compositionally biased region" description="Basic residues" evidence="5">
    <location>
        <begin position="831"/>
        <end position="843"/>
    </location>
</feature>
<keyword evidence="8" id="KW-1185">Reference proteome</keyword>
<evidence type="ECO:0000256" key="1">
    <source>
        <dbReference type="ARBA" id="ARBA00022723"/>
    </source>
</evidence>
<dbReference type="AlphaFoldDB" id="A0AAE0VFQ7"/>
<dbReference type="CDD" id="cd16472">
    <property type="entry name" value="RING-H2_RNF38-like"/>
    <property type="match status" value="1"/>
</dbReference>
<feature type="region of interest" description="Disordered" evidence="5">
    <location>
        <begin position="654"/>
        <end position="686"/>
    </location>
</feature>
<dbReference type="SMART" id="SM00184">
    <property type="entry name" value="RING"/>
    <property type="match status" value="1"/>
</dbReference>
<dbReference type="InterPro" id="IPR001841">
    <property type="entry name" value="Znf_RING"/>
</dbReference>
<dbReference type="InterPro" id="IPR051834">
    <property type="entry name" value="RING_finger_E3_ligase"/>
</dbReference>
<name>A0AAE0VFQ7_9BIVA</name>
<feature type="region of interest" description="Disordered" evidence="5">
    <location>
        <begin position="169"/>
        <end position="194"/>
    </location>
</feature>
<protein>
    <recommendedName>
        <fullName evidence="6">RING-type domain-containing protein</fullName>
    </recommendedName>
</protein>
<feature type="region of interest" description="Disordered" evidence="5">
    <location>
        <begin position="106"/>
        <end position="133"/>
    </location>
</feature>
<dbReference type="PROSITE" id="PS50089">
    <property type="entry name" value="ZF_RING_2"/>
    <property type="match status" value="1"/>
</dbReference>
<accession>A0AAE0VFQ7</accession>
<reference evidence="7" key="1">
    <citation type="journal article" date="2021" name="Genome Biol. Evol.">
        <title>A High-Quality Reference Genome for a Parasitic Bivalve with Doubly Uniparental Inheritance (Bivalvia: Unionida).</title>
        <authorList>
            <person name="Smith C.H."/>
        </authorList>
    </citation>
    <scope>NUCLEOTIDE SEQUENCE</scope>
    <source>
        <strain evidence="7">CHS0354</strain>
    </source>
</reference>
<dbReference type="Gene3D" id="3.30.40.10">
    <property type="entry name" value="Zinc/RING finger domain, C3HC4 (zinc finger)"/>
    <property type="match status" value="1"/>
</dbReference>
<feature type="compositionally biased region" description="Polar residues" evidence="5">
    <location>
        <begin position="654"/>
        <end position="663"/>
    </location>
</feature>
<keyword evidence="2 4" id="KW-0863">Zinc-finger</keyword>
<dbReference type="Pfam" id="PF13639">
    <property type="entry name" value="zf-RING_2"/>
    <property type="match status" value="1"/>
</dbReference>
<feature type="compositionally biased region" description="Polar residues" evidence="5">
    <location>
        <begin position="677"/>
        <end position="686"/>
    </location>
</feature>
<evidence type="ECO:0000256" key="4">
    <source>
        <dbReference type="PROSITE-ProRule" id="PRU00175"/>
    </source>
</evidence>
<dbReference type="Proteomes" id="UP001195483">
    <property type="component" value="Unassembled WGS sequence"/>
</dbReference>
<dbReference type="GO" id="GO:0008270">
    <property type="term" value="F:zinc ion binding"/>
    <property type="evidence" value="ECO:0007669"/>
    <property type="project" value="UniProtKB-KW"/>
</dbReference>
<feature type="region of interest" description="Disordered" evidence="5">
    <location>
        <begin position="728"/>
        <end position="752"/>
    </location>
</feature>
<feature type="region of interest" description="Disordered" evidence="5">
    <location>
        <begin position="62"/>
        <end position="83"/>
    </location>
</feature>
<proteinExistence type="predicted"/>
<keyword evidence="1" id="KW-0479">Metal-binding</keyword>
<dbReference type="SUPFAM" id="SSF57850">
    <property type="entry name" value="RING/U-box"/>
    <property type="match status" value="1"/>
</dbReference>
<reference evidence="7" key="3">
    <citation type="submission" date="2023-05" db="EMBL/GenBank/DDBJ databases">
        <authorList>
            <person name="Smith C.H."/>
        </authorList>
    </citation>
    <scope>NUCLEOTIDE SEQUENCE</scope>
    <source>
        <strain evidence="7">CHS0354</strain>
        <tissue evidence="7">Mantle</tissue>
    </source>
</reference>
<sequence>MVAQCISLPLITQQYSDPSGYSYTSYSSYTVVHLYTATPLIPQMEYKSGSHHEIMKGDNAYTTTSIPEEGSEKANGSSDKGNENGFLISDTPSPVFAKVASRKQHCISSNSEQEPRRVSITAKHPINLDHPDVVQKRSRLLSDQSLNSTTSADKKENINTFYLKESFGGASQSHSQSHRSKTFSSTSRRSHVSPLKDESLSSLSSFVSAKHLLSLSPASQKTDTDFNVEYAKKKRKAHKPAFFEMSHKRPKVFSAAEETKKQCLSAKEFGSSNSMQMRKSVSDYVFNKNGKLKVDCLNDNKKNVTTKFSEAKPLFSEDGQAEEHKTEGNSEAIRISSNCHSSIKPGTSKVQKSSVHWLKWLSDSESCGSDSDKSDDASLSDVLSSASELTHQSEKSGIKCNNTALPDHTDKRTLSTSSFVSNNGNIDSGLKRGIKYNRTALPNHSVKRTLTNSSDVSNNGITKSDLCSKRRTSPFLIGHTSSTIKTSEDKHGSDQNPLPSSPNKCLLSRPINSCPKKSKSILGIGFKGQDVYSSKYSPDKKEELIKLHMSRIKPGVDRINASTSEEISSHNHSGKDMNYSDCNQSHSSQSDGELQECSPNARNLSSGKCLTNVSSPAKPLNSSSPVSVSSVFQNEAEGSSVSWNTNSVEENYYQKTSFSPNKRSSVKEIPRNKKQENTSSPTFQIKSCLQKSSPSVLKDRDYGIASKSKEKKKNAEWSEILDRSPLRTKTSRVTPKNHIRVISPGTPGGPNNPICVELTPETDSVVRVMTQEDRDADLARRLQEELDHEFAMSLQNQETQETDGASGFSPAQWSEPPHPSTKPDTMLRRNPSLRRQPRHRHAGRRVETDAPRYTMENVGCQIQYTALQHLMQAMYTRNRYARGRGIMANILLTTNVDESNSYEALMELGELIGDVKEKGLTKAETNRLPIKLFKKMESGSCDKSEECLICMCDYEDGDSLKILPCFHQFHAGCIDKWILKNATCPVCRVRVDLR</sequence>
<evidence type="ECO:0000256" key="3">
    <source>
        <dbReference type="ARBA" id="ARBA00022833"/>
    </source>
</evidence>
<keyword evidence="3" id="KW-0862">Zinc</keyword>
<comment type="caution">
    <text evidence="7">The sequence shown here is derived from an EMBL/GenBank/DDBJ whole genome shotgun (WGS) entry which is preliminary data.</text>
</comment>
<dbReference type="PANTHER" id="PTHR45931">
    <property type="entry name" value="SI:CH211-59O9.10"/>
    <property type="match status" value="1"/>
</dbReference>
<dbReference type="GO" id="GO:0061630">
    <property type="term" value="F:ubiquitin protein ligase activity"/>
    <property type="evidence" value="ECO:0007669"/>
    <property type="project" value="TreeGrafter"/>
</dbReference>
<feature type="compositionally biased region" description="Polar residues" evidence="5">
    <location>
        <begin position="494"/>
        <end position="503"/>
    </location>
</feature>
<feature type="region of interest" description="Disordered" evidence="5">
    <location>
        <begin position="385"/>
        <end position="417"/>
    </location>
</feature>
<dbReference type="GO" id="GO:0006511">
    <property type="term" value="P:ubiquitin-dependent protein catabolic process"/>
    <property type="evidence" value="ECO:0007669"/>
    <property type="project" value="TreeGrafter"/>
</dbReference>
<evidence type="ECO:0000256" key="5">
    <source>
        <dbReference type="SAM" id="MobiDB-lite"/>
    </source>
</evidence>
<dbReference type="InterPro" id="IPR013083">
    <property type="entry name" value="Znf_RING/FYVE/PHD"/>
</dbReference>
<evidence type="ECO:0000313" key="7">
    <source>
        <dbReference type="EMBL" id="KAK3576196.1"/>
    </source>
</evidence>
<feature type="region of interest" description="Disordered" evidence="5">
    <location>
        <begin position="478"/>
        <end position="506"/>
    </location>
</feature>
<feature type="domain" description="RING-type" evidence="6">
    <location>
        <begin position="947"/>
        <end position="988"/>
    </location>
</feature>
<dbReference type="FunFam" id="3.30.40.10:FF:000388">
    <property type="entry name" value="Putative RING zinc finger domain superfamily protein"/>
    <property type="match status" value="1"/>
</dbReference>
<feature type="region of interest" description="Disordered" evidence="5">
    <location>
        <begin position="797"/>
        <end position="850"/>
    </location>
</feature>